<evidence type="ECO:0000256" key="8">
    <source>
        <dbReference type="ARBA" id="ARBA00023136"/>
    </source>
</evidence>
<feature type="transmembrane region" description="Helical" evidence="10">
    <location>
        <begin position="226"/>
        <end position="247"/>
    </location>
</feature>
<name>A0ABY4L6X7_THEAE</name>
<dbReference type="NCBIfam" id="TIGR01494">
    <property type="entry name" value="ATPase_P-type"/>
    <property type="match status" value="1"/>
</dbReference>
<dbReference type="InterPro" id="IPR023298">
    <property type="entry name" value="ATPase_P-typ_TM_dom_sf"/>
</dbReference>
<evidence type="ECO:0000256" key="10">
    <source>
        <dbReference type="SAM" id="Phobius"/>
    </source>
</evidence>
<comment type="subcellular location">
    <subcellularLocation>
        <location evidence="1">Cell membrane</location>
        <topology evidence="1">Multi-pass membrane protein</topology>
    </subcellularLocation>
</comment>
<sequence length="862" mass="88621">MAHGTGADPRRGRPVPVRDGLTSAEAAERLRRDGRNTPPAPRYTLPFLLLVGEFTHFFALLLWGAAALALIGGLPEAALAIATVVVVSGGLAFVQDSWADRIGWRLLSRLPATATAVRDGRRIRVPADELVAADVVLLTAGDRVPADLRLTEAHGLAVDEAPLTGRRAVVRHGDGDTVFAGTHVVAGEAEGVVVTTGPRTRLGQSASPVRQARRPSGPLTGDLRDLTAFAAGAAAVTALLLFLLPVVSGVPPAAAFLPAVGLAVALVPLGLRPAVHLCLAWTAQRMAHAKALPRRPEATERLGAVTFLCVPEAGVLTRGEPSAVEVWTPQGTVRVTGEGYAPEGGLDGTGPAVAAAQDLAMTAALCSGGGIHFADGRWRPVGDPVEAACHVLAARAGADTSLSAVEVRYPFDPHRLRASAFAKGSVHVKGAPDAVLPRCRNPGGAEAALAALTERGLRVLAVARRDLTAPPERADDAERDLTLLGLVGLEDPPRPDAREAVARCRRAGVRTALVTGDDPRTARAVARSVGLAAADAPVLTGAELPDDLRGIGELLDRDGAVVARASPEDRRRVTVALQHRGHVVATAGGGAHDGDALRRADVGVAAGAPACDTARDAADLVLLDGGLAAAATAVELGRGARANLRRVLTYCLTGVVGTAAPFLAWALSGGAVPPALSLLQVLALTVGVDLVPVLALGSEPFERRAPRGRPPSASFLVDRRLAVRAAGVLGPVAAVTALFAFGVVLWVGGWQWGRPPAPLLLAQSSGAAFTTAVLGRLAALLACRSETRPFDAAPWSGNPLLLGAVGTQVLLLWAFLTVPSLAGRLGGTVPPGFVWPAVLLAVPAVLAADTIHKVVREHRSAG</sequence>
<evidence type="ECO:0000256" key="2">
    <source>
        <dbReference type="ARBA" id="ARBA00005675"/>
    </source>
</evidence>
<reference evidence="12 13" key="1">
    <citation type="submission" date="2020-04" db="EMBL/GenBank/DDBJ databases">
        <title>Thermobifida alba genome sequencing and assembly.</title>
        <authorList>
            <person name="Luzics S."/>
            <person name="Horvath B."/>
            <person name="Nagy I."/>
            <person name="Toth A."/>
            <person name="Nagy I."/>
            <person name="Kukolya J."/>
        </authorList>
    </citation>
    <scope>NUCLEOTIDE SEQUENCE [LARGE SCALE GENOMIC DNA]</scope>
    <source>
        <strain evidence="12 13">DSM 43795</strain>
    </source>
</reference>
<feature type="transmembrane region" description="Helical" evidence="10">
    <location>
        <begin position="77"/>
        <end position="94"/>
    </location>
</feature>
<dbReference type="RefSeq" id="WP_248590617.1">
    <property type="nucleotide sequence ID" value="NZ_BAABEB010000005.1"/>
</dbReference>
<gene>
    <name evidence="12" type="ORF">FOF52_15105</name>
</gene>
<dbReference type="InterPro" id="IPR001757">
    <property type="entry name" value="P_typ_ATPase"/>
</dbReference>
<evidence type="ECO:0000256" key="5">
    <source>
        <dbReference type="ARBA" id="ARBA00022741"/>
    </source>
</evidence>
<dbReference type="PANTHER" id="PTHR43294:SF21">
    <property type="entry name" value="CATION TRANSPORTING ATPASE"/>
    <property type="match status" value="1"/>
</dbReference>
<dbReference type="InterPro" id="IPR059000">
    <property type="entry name" value="ATPase_P-type_domA"/>
</dbReference>
<dbReference type="Pfam" id="PF00690">
    <property type="entry name" value="Cation_ATPase_N"/>
    <property type="match status" value="1"/>
</dbReference>
<evidence type="ECO:0000313" key="13">
    <source>
        <dbReference type="Proteomes" id="UP000832041"/>
    </source>
</evidence>
<dbReference type="InterPro" id="IPR004014">
    <property type="entry name" value="ATPase_P-typ_cation-transptr_N"/>
</dbReference>
<evidence type="ECO:0000256" key="3">
    <source>
        <dbReference type="ARBA" id="ARBA00022475"/>
    </source>
</evidence>
<protein>
    <submittedName>
        <fullName evidence="12">Cation-transporting P-type ATPase</fullName>
    </submittedName>
</protein>
<dbReference type="InterPro" id="IPR008250">
    <property type="entry name" value="ATPase_P-typ_transduc_dom_A_sf"/>
</dbReference>
<feature type="transmembrane region" description="Helical" evidence="10">
    <location>
        <begin position="253"/>
        <end position="271"/>
    </location>
</feature>
<dbReference type="SMART" id="SM00831">
    <property type="entry name" value="Cation_ATPase_N"/>
    <property type="match status" value="1"/>
</dbReference>
<dbReference type="SUPFAM" id="SSF81660">
    <property type="entry name" value="Metal cation-transporting ATPase, ATP-binding domain N"/>
    <property type="match status" value="1"/>
</dbReference>
<dbReference type="Gene3D" id="2.70.150.10">
    <property type="entry name" value="Calcium-transporting ATPase, cytoplasmic transduction domain A"/>
    <property type="match status" value="1"/>
</dbReference>
<comment type="catalytic activity">
    <reaction evidence="9">
        <text>ATP + H2O = ADP + phosphate + H(+)</text>
        <dbReference type="Rhea" id="RHEA:13065"/>
        <dbReference type="ChEBI" id="CHEBI:15377"/>
        <dbReference type="ChEBI" id="CHEBI:15378"/>
        <dbReference type="ChEBI" id="CHEBI:30616"/>
        <dbReference type="ChEBI" id="CHEBI:43474"/>
        <dbReference type="ChEBI" id="CHEBI:456216"/>
    </reaction>
</comment>
<dbReference type="InterPro" id="IPR023214">
    <property type="entry name" value="HAD_sf"/>
</dbReference>
<dbReference type="Gene3D" id="3.40.1110.10">
    <property type="entry name" value="Calcium-transporting ATPase, cytoplasmic domain N"/>
    <property type="match status" value="1"/>
</dbReference>
<feature type="transmembrane region" description="Helical" evidence="10">
    <location>
        <begin position="800"/>
        <end position="821"/>
    </location>
</feature>
<dbReference type="SUPFAM" id="SSF81665">
    <property type="entry name" value="Calcium ATPase, transmembrane domain M"/>
    <property type="match status" value="1"/>
</dbReference>
<feature type="transmembrane region" description="Helical" evidence="10">
    <location>
        <begin position="45"/>
        <end position="71"/>
    </location>
</feature>
<comment type="similarity">
    <text evidence="2">Belongs to the cation transport ATPase (P-type) (TC 3.A.3) family. Type IIA subfamily.</text>
</comment>
<keyword evidence="4 10" id="KW-0812">Transmembrane</keyword>
<evidence type="ECO:0000256" key="4">
    <source>
        <dbReference type="ARBA" id="ARBA00022692"/>
    </source>
</evidence>
<dbReference type="Pfam" id="PF00122">
    <property type="entry name" value="E1-E2_ATPase"/>
    <property type="match status" value="1"/>
</dbReference>
<dbReference type="Pfam" id="PF00689">
    <property type="entry name" value="Cation_ATPase_C"/>
    <property type="match status" value="1"/>
</dbReference>
<dbReference type="InterPro" id="IPR023299">
    <property type="entry name" value="ATPase_P-typ_cyto_dom_N"/>
</dbReference>
<feature type="transmembrane region" description="Helical" evidence="10">
    <location>
        <begin position="721"/>
        <end position="747"/>
    </location>
</feature>
<dbReference type="Proteomes" id="UP000832041">
    <property type="component" value="Chromosome"/>
</dbReference>
<dbReference type="PRINTS" id="PR00120">
    <property type="entry name" value="HATPASE"/>
</dbReference>
<keyword evidence="6" id="KW-0067">ATP-binding</keyword>
<dbReference type="InterPro" id="IPR050510">
    <property type="entry name" value="Cation_transp_ATPase_P-type"/>
</dbReference>
<evidence type="ECO:0000256" key="6">
    <source>
        <dbReference type="ARBA" id="ARBA00022840"/>
    </source>
</evidence>
<keyword evidence="3" id="KW-1003">Cell membrane</keyword>
<dbReference type="Gene3D" id="1.20.1110.10">
    <property type="entry name" value="Calcium-transporting ATPase, transmembrane domain"/>
    <property type="match status" value="1"/>
</dbReference>
<keyword evidence="13" id="KW-1185">Reference proteome</keyword>
<dbReference type="EMBL" id="CP051627">
    <property type="protein sequence ID" value="UPT22130.1"/>
    <property type="molecule type" value="Genomic_DNA"/>
</dbReference>
<feature type="transmembrane region" description="Helical" evidence="10">
    <location>
        <begin position="679"/>
        <end position="701"/>
    </location>
</feature>
<organism evidence="12 13">
    <name type="scientific">Thermobifida alba</name>
    <name type="common">Thermomonospora alba</name>
    <dbReference type="NCBI Taxonomy" id="53522"/>
    <lineage>
        <taxon>Bacteria</taxon>
        <taxon>Bacillati</taxon>
        <taxon>Actinomycetota</taxon>
        <taxon>Actinomycetes</taxon>
        <taxon>Streptosporangiales</taxon>
        <taxon>Nocardiopsidaceae</taxon>
        <taxon>Thermobifida</taxon>
    </lineage>
</organism>
<evidence type="ECO:0000256" key="7">
    <source>
        <dbReference type="ARBA" id="ARBA00022989"/>
    </source>
</evidence>
<dbReference type="SUPFAM" id="SSF56784">
    <property type="entry name" value="HAD-like"/>
    <property type="match status" value="1"/>
</dbReference>
<dbReference type="Gene3D" id="3.40.50.1000">
    <property type="entry name" value="HAD superfamily/HAD-like"/>
    <property type="match status" value="1"/>
</dbReference>
<dbReference type="InterPro" id="IPR036412">
    <property type="entry name" value="HAD-like_sf"/>
</dbReference>
<dbReference type="InterPro" id="IPR006068">
    <property type="entry name" value="ATPase_P-typ_cation-transptr_C"/>
</dbReference>
<dbReference type="PRINTS" id="PR00119">
    <property type="entry name" value="CATATPASE"/>
</dbReference>
<evidence type="ECO:0000259" key="11">
    <source>
        <dbReference type="SMART" id="SM00831"/>
    </source>
</evidence>
<feature type="transmembrane region" description="Helical" evidence="10">
    <location>
        <begin position="759"/>
        <end position="779"/>
    </location>
</feature>
<feature type="domain" description="Cation-transporting P-type ATPase N-terminal" evidence="11">
    <location>
        <begin position="1"/>
        <end position="74"/>
    </location>
</feature>
<keyword evidence="5" id="KW-0547">Nucleotide-binding</keyword>
<evidence type="ECO:0000313" key="12">
    <source>
        <dbReference type="EMBL" id="UPT22130.1"/>
    </source>
</evidence>
<proteinExistence type="inferred from homology"/>
<accession>A0ABY4L6X7</accession>
<keyword evidence="8 10" id="KW-0472">Membrane</keyword>
<evidence type="ECO:0000256" key="1">
    <source>
        <dbReference type="ARBA" id="ARBA00004651"/>
    </source>
</evidence>
<dbReference type="SUPFAM" id="SSF81653">
    <property type="entry name" value="Calcium ATPase, transduction domain A"/>
    <property type="match status" value="1"/>
</dbReference>
<dbReference type="PANTHER" id="PTHR43294">
    <property type="entry name" value="SODIUM/POTASSIUM-TRANSPORTING ATPASE SUBUNIT ALPHA"/>
    <property type="match status" value="1"/>
</dbReference>
<feature type="transmembrane region" description="Helical" evidence="10">
    <location>
        <begin position="647"/>
        <end position="667"/>
    </location>
</feature>
<feature type="transmembrane region" description="Helical" evidence="10">
    <location>
        <begin position="833"/>
        <end position="851"/>
    </location>
</feature>
<keyword evidence="7 10" id="KW-1133">Transmembrane helix</keyword>
<evidence type="ECO:0000256" key="9">
    <source>
        <dbReference type="ARBA" id="ARBA00049360"/>
    </source>
</evidence>
<dbReference type="Pfam" id="PF13246">
    <property type="entry name" value="Cation_ATPase"/>
    <property type="match status" value="1"/>
</dbReference>